<evidence type="ECO:0000259" key="1">
    <source>
        <dbReference type="Pfam" id="PF02441"/>
    </source>
</evidence>
<dbReference type="Gene3D" id="3.40.50.1950">
    <property type="entry name" value="Flavin prenyltransferase-like"/>
    <property type="match status" value="1"/>
</dbReference>
<accession>A0A1Y1CFE5</accession>
<dbReference type="InterPro" id="IPR036551">
    <property type="entry name" value="Flavin_trans-like"/>
</dbReference>
<gene>
    <name evidence="2" type="ORF">ALGA_0640</name>
</gene>
<reference evidence="2 3" key="1">
    <citation type="journal article" date="2018" name="Mar. Genomics">
        <title>Complete genome sequence of Marinifilaceae bacterium strain SPP2, isolated from the Antarctic marine sediment.</title>
        <authorList>
            <person name="Watanabe M."/>
            <person name="Kojima H."/>
            <person name="Fukui M."/>
        </authorList>
    </citation>
    <scope>NUCLEOTIDE SEQUENCE [LARGE SCALE GENOMIC DNA]</scope>
    <source>
        <strain evidence="2 3">SPP2</strain>
    </source>
</reference>
<dbReference type="GO" id="GO:0010181">
    <property type="term" value="F:FMN binding"/>
    <property type="evidence" value="ECO:0007669"/>
    <property type="project" value="TreeGrafter"/>
</dbReference>
<keyword evidence="3" id="KW-1185">Reference proteome</keyword>
<organism evidence="2 3">
    <name type="scientific">Labilibaculum antarcticum</name>
    <dbReference type="NCBI Taxonomy" id="1717717"/>
    <lineage>
        <taxon>Bacteria</taxon>
        <taxon>Pseudomonadati</taxon>
        <taxon>Bacteroidota</taxon>
        <taxon>Bacteroidia</taxon>
        <taxon>Marinilabiliales</taxon>
        <taxon>Marinifilaceae</taxon>
        <taxon>Labilibaculum</taxon>
    </lineage>
</organism>
<evidence type="ECO:0000313" key="3">
    <source>
        <dbReference type="Proteomes" id="UP000218267"/>
    </source>
</evidence>
<proteinExistence type="predicted"/>
<feature type="domain" description="Flavoprotein" evidence="1">
    <location>
        <begin position="5"/>
        <end position="176"/>
    </location>
</feature>
<dbReference type="PANTHER" id="PTHR14359:SF6">
    <property type="entry name" value="PHOSPHOPANTOTHENOYLCYSTEINE DECARBOXYLASE"/>
    <property type="match status" value="1"/>
</dbReference>
<dbReference type="EMBL" id="AP018042">
    <property type="protein sequence ID" value="BAX79030.1"/>
    <property type="molecule type" value="Genomic_DNA"/>
</dbReference>
<dbReference type="GO" id="GO:0071513">
    <property type="term" value="C:phosphopantothenoylcysteine decarboxylase complex"/>
    <property type="evidence" value="ECO:0007669"/>
    <property type="project" value="TreeGrafter"/>
</dbReference>
<dbReference type="KEGG" id="mbas:ALGA_0640"/>
<dbReference type="AlphaFoldDB" id="A0A1Y1CFE5"/>
<dbReference type="Pfam" id="PF02441">
    <property type="entry name" value="Flavoprotein"/>
    <property type="match status" value="1"/>
</dbReference>
<dbReference type="RefSeq" id="WP_231706049.1">
    <property type="nucleotide sequence ID" value="NZ_AP018042.1"/>
</dbReference>
<dbReference type="GO" id="GO:0004633">
    <property type="term" value="F:phosphopantothenoylcysteine decarboxylase activity"/>
    <property type="evidence" value="ECO:0007669"/>
    <property type="project" value="TreeGrafter"/>
</dbReference>
<dbReference type="PANTHER" id="PTHR14359">
    <property type="entry name" value="HOMO-OLIGOMERIC FLAVIN CONTAINING CYS DECARBOXYLASE FAMILY"/>
    <property type="match status" value="1"/>
</dbReference>
<dbReference type="Proteomes" id="UP000218267">
    <property type="component" value="Chromosome"/>
</dbReference>
<dbReference type="GO" id="GO:0015937">
    <property type="term" value="P:coenzyme A biosynthetic process"/>
    <property type="evidence" value="ECO:0007669"/>
    <property type="project" value="TreeGrafter"/>
</dbReference>
<dbReference type="InterPro" id="IPR003382">
    <property type="entry name" value="Flavoprotein"/>
</dbReference>
<sequence length="185" mass="20315">MLKDKNIILGVTASIAAYKAATLVRLLVKEGANVKVIMTTYAKEFISPVTMATLSKNTVLSDFFKHDDGTWNSHVDLGIWADLLVIAPTTANTMAKMAHGICDNLLLTTYLSAKCPVMHAPAMDLDMFKHPATIRNMDILRSYGDLFIEPSSGELASGLHGKGRMEEPDLIVKEIIGFFESKKKN</sequence>
<reference evidence="3" key="2">
    <citation type="journal article" date="2020" name="Antonie Van Leeuwenhoek">
        <title>Labilibaculum antarcticum sp. nov., a novel facultative anaerobic, psychrotorelant bacterium isolated from marine sediment of Antarctica.</title>
        <authorList>
            <person name="Watanabe M."/>
            <person name="Kojima H."/>
            <person name="Fukui M."/>
        </authorList>
    </citation>
    <scope>NUCLEOTIDE SEQUENCE [LARGE SCALE GENOMIC DNA]</scope>
    <source>
        <strain evidence="3">SPP2</strain>
    </source>
</reference>
<evidence type="ECO:0000313" key="2">
    <source>
        <dbReference type="EMBL" id="BAX79030.1"/>
    </source>
</evidence>
<name>A0A1Y1CFE5_9BACT</name>
<dbReference type="SUPFAM" id="SSF52507">
    <property type="entry name" value="Homo-oligomeric flavin-containing Cys decarboxylases, HFCD"/>
    <property type="match status" value="1"/>
</dbReference>
<protein>
    <submittedName>
        <fullName evidence="2">Phosphopantothenoylcysteine decarboxylase</fullName>
    </submittedName>
</protein>